<dbReference type="InterPro" id="IPR036291">
    <property type="entry name" value="NAD(P)-bd_dom_sf"/>
</dbReference>
<keyword evidence="13" id="KW-1185">Reference proteome</keyword>
<feature type="binding site" evidence="7">
    <location>
        <position position="92"/>
    </location>
    <ligand>
        <name>substrate</name>
    </ligand>
</feature>
<evidence type="ECO:0000313" key="12">
    <source>
        <dbReference type="EMBL" id="QSQ09713.1"/>
    </source>
</evidence>
<feature type="binding site" evidence="7">
    <location>
        <position position="147"/>
    </location>
    <ligand>
        <name>NAD(+)</name>
        <dbReference type="ChEBI" id="CHEBI:57540"/>
    </ligand>
</feature>
<evidence type="ECO:0000256" key="9">
    <source>
        <dbReference type="PIRSR" id="PIRSR000102-3"/>
    </source>
</evidence>
<dbReference type="InterPro" id="IPR001557">
    <property type="entry name" value="L-lactate/malate_DH"/>
</dbReference>
<dbReference type="PIRSF" id="PIRSF000102">
    <property type="entry name" value="Lac_mal_DH"/>
    <property type="match status" value="1"/>
</dbReference>
<dbReference type="RefSeq" id="WP_206707052.1">
    <property type="nucleotide sequence ID" value="NZ_CP059066.1"/>
</dbReference>
<sequence length="319" mass="35056">MFTNLTHNKIAVIGAGNVGSTTAYALMISGIASEIVLIDIDKDKAMGEAMDLNHGTAFVKPVIVKHGDYSDCQEASIIIITAGANQKPGETRLDLLGRNIKIYKDIIPNTIKYNDKAIYIIVTNPVDILTYVTWKMSGLPVSRVIGSGTVLDTSRFRYLISQQCGIAARNVHAYIIGEHGDTEVPIWSLSNIVGIGIDEYCLNYCRNCDRKINKEEIFFKVKNAAYEIIEKKGATYYAVGLAIRRIVEGILRDENSIMTVSSVMQGYYGVHGIALSLPSVINRKGVSAVLELPLTQQEQQAFYNSGERLKKLLMDAGGI</sequence>
<keyword evidence="7" id="KW-0597">Phosphoprotein</keyword>
<dbReference type="EC" id="1.1.1.27" evidence="3 7"/>
<protein>
    <recommendedName>
        <fullName evidence="3 7">L-lactate dehydrogenase</fullName>
        <shortName evidence="7">L-LDH</shortName>
        <ecNumber evidence="3 7">1.1.1.27</ecNumber>
    </recommendedName>
</protein>
<feature type="domain" description="Lactate/malate dehydrogenase N-terminal" evidence="10">
    <location>
        <begin position="9"/>
        <end position="146"/>
    </location>
</feature>
<feature type="binding site" evidence="7">
    <location>
        <position position="172"/>
    </location>
    <ligand>
        <name>beta-D-fructose 1,6-bisphosphate</name>
        <dbReference type="ChEBI" id="CHEBI:32966"/>
        <note>allosteric activator</note>
    </ligand>
</feature>
<gene>
    <name evidence="12" type="primary">ldhP</name>
    <name evidence="7" type="synonym">ldh</name>
    <name evidence="12" type="ORF">H0A61_02092</name>
</gene>
<dbReference type="GO" id="GO:0006089">
    <property type="term" value="P:lactate metabolic process"/>
    <property type="evidence" value="ECO:0007669"/>
    <property type="project" value="TreeGrafter"/>
</dbReference>
<dbReference type="SUPFAM" id="SSF56327">
    <property type="entry name" value="LDH C-terminal domain-like"/>
    <property type="match status" value="1"/>
</dbReference>
<dbReference type="AlphaFoldDB" id="A0A8A0RN75"/>
<dbReference type="PANTHER" id="PTHR43128:SF16">
    <property type="entry name" value="L-LACTATE DEHYDROGENASE"/>
    <property type="match status" value="1"/>
</dbReference>
<dbReference type="Gene3D" id="3.90.110.10">
    <property type="entry name" value="Lactate dehydrogenase/glycoside hydrolase, family 4, C-terminal"/>
    <property type="match status" value="1"/>
</dbReference>
<comment type="activity regulation">
    <text evidence="7">Allosterically activated by fructose 1,6-bisphosphate (FBP).</text>
</comment>
<name>A0A8A0RN75_9FIRM</name>
<proteinExistence type="inferred from homology"/>
<dbReference type="GO" id="GO:0005737">
    <property type="term" value="C:cytoplasm"/>
    <property type="evidence" value="ECO:0007669"/>
    <property type="project" value="UniProtKB-SubCell"/>
</dbReference>
<dbReference type="PROSITE" id="PS00064">
    <property type="entry name" value="L_LDH"/>
    <property type="match status" value="1"/>
</dbReference>
<dbReference type="HAMAP" id="MF_00488">
    <property type="entry name" value="Lactate_dehydrog"/>
    <property type="match status" value="1"/>
</dbReference>
<dbReference type="SUPFAM" id="SSF51735">
    <property type="entry name" value="NAD(P)-binding Rossmann-fold domains"/>
    <property type="match status" value="1"/>
</dbReference>
<feature type="binding site" evidence="7 9">
    <location>
        <begin position="122"/>
        <end position="124"/>
    </location>
    <ligand>
        <name>NAD(+)</name>
        <dbReference type="ChEBI" id="CHEBI:57540"/>
    </ligand>
</feature>
<evidence type="ECO:0000313" key="13">
    <source>
        <dbReference type="Proteomes" id="UP000662904"/>
    </source>
</evidence>
<comment type="pathway">
    <text evidence="1 7">Fermentation; pyruvate fermentation to lactate; (S)-lactate from pyruvate: step 1/1.</text>
</comment>
<dbReference type="KEGG" id="kme:H0A61_02092"/>
<comment type="similarity">
    <text evidence="2 7">Belongs to the LDH/MDH superfamily. LDH family.</text>
</comment>
<evidence type="ECO:0000259" key="11">
    <source>
        <dbReference type="Pfam" id="PF02866"/>
    </source>
</evidence>
<comment type="subunit">
    <text evidence="7">Homotetramer.</text>
</comment>
<dbReference type="PRINTS" id="PR00086">
    <property type="entry name" value="LLDHDRGNASE"/>
</dbReference>
<evidence type="ECO:0000256" key="4">
    <source>
        <dbReference type="ARBA" id="ARBA00023002"/>
    </source>
</evidence>
<comment type="caution">
    <text evidence="7">Lacks conserved residue(s) required for the propagation of feature annotation.</text>
</comment>
<accession>A0A8A0RN75</accession>
<dbReference type="PANTHER" id="PTHR43128">
    <property type="entry name" value="L-2-HYDROXYCARBOXYLATE DEHYDROGENASE (NAD(P)(+))"/>
    <property type="match status" value="1"/>
</dbReference>
<feature type="binding site" evidence="9">
    <location>
        <begin position="14"/>
        <end position="19"/>
    </location>
    <ligand>
        <name>NAD(+)</name>
        <dbReference type="ChEBI" id="CHEBI:57540"/>
    </ligand>
</feature>
<feature type="binding site" evidence="7">
    <location>
        <position position="44"/>
    </location>
    <ligand>
        <name>NAD(+)</name>
        <dbReference type="ChEBI" id="CHEBI:57540"/>
    </ligand>
</feature>
<feature type="binding site" evidence="7">
    <location>
        <position position="18"/>
    </location>
    <ligand>
        <name>NAD(+)</name>
        <dbReference type="ChEBI" id="CHEBI:57540"/>
    </ligand>
</feature>
<keyword evidence="4 7" id="KW-0560">Oxidoreductase</keyword>
<keyword evidence="5 7" id="KW-0520">NAD</keyword>
<keyword evidence="7" id="KW-0021">Allosteric enzyme</keyword>
<evidence type="ECO:0000256" key="5">
    <source>
        <dbReference type="ARBA" id="ARBA00023027"/>
    </source>
</evidence>
<dbReference type="NCBIfam" id="NF000824">
    <property type="entry name" value="PRK00066.1"/>
    <property type="match status" value="1"/>
</dbReference>
<dbReference type="UniPathway" id="UPA00554">
    <property type="reaction ID" value="UER00611"/>
</dbReference>
<feature type="binding site" evidence="7 9">
    <location>
        <position position="39"/>
    </location>
    <ligand>
        <name>NAD(+)</name>
        <dbReference type="ChEBI" id="CHEBI:57540"/>
    </ligand>
</feature>
<feature type="modified residue" description="Phosphotyrosine" evidence="7">
    <location>
        <position position="226"/>
    </location>
</feature>
<dbReference type="Pfam" id="PF02866">
    <property type="entry name" value="Ldh_1_C"/>
    <property type="match status" value="1"/>
</dbReference>
<organism evidence="12 13">
    <name type="scientific">Koleobacter methoxysyntrophicus</name>
    <dbReference type="NCBI Taxonomy" id="2751313"/>
    <lineage>
        <taxon>Bacteria</taxon>
        <taxon>Bacillati</taxon>
        <taxon>Bacillota</taxon>
        <taxon>Clostridia</taxon>
        <taxon>Koleobacterales</taxon>
        <taxon>Koleobacteraceae</taxon>
        <taxon>Koleobacter</taxon>
    </lineage>
</organism>
<evidence type="ECO:0000256" key="8">
    <source>
        <dbReference type="PIRSR" id="PIRSR000102-1"/>
    </source>
</evidence>
<feature type="active site" description="Proton acceptor" evidence="7 8">
    <location>
        <position position="179"/>
    </location>
</feature>
<dbReference type="InterPro" id="IPR011304">
    <property type="entry name" value="L-lactate_DH"/>
</dbReference>
<dbReference type="EMBL" id="CP059066">
    <property type="protein sequence ID" value="QSQ09713.1"/>
    <property type="molecule type" value="Genomic_DNA"/>
</dbReference>
<comment type="function">
    <text evidence="7">Catalyzes the conversion of lactate to pyruvate.</text>
</comment>
<feature type="binding site" evidence="7">
    <location>
        <position position="86"/>
    </location>
    <ligand>
        <name>substrate</name>
    </ligand>
</feature>
<dbReference type="FunFam" id="3.40.50.720:FF:000018">
    <property type="entry name" value="Malate dehydrogenase"/>
    <property type="match status" value="1"/>
</dbReference>
<evidence type="ECO:0000256" key="6">
    <source>
        <dbReference type="ARBA" id="ARBA00049258"/>
    </source>
</evidence>
<dbReference type="Gene3D" id="3.40.50.720">
    <property type="entry name" value="NAD(P)-binding Rossmann-like Domain"/>
    <property type="match status" value="1"/>
</dbReference>
<feature type="binding site" evidence="7">
    <location>
        <position position="157"/>
    </location>
    <ligand>
        <name>beta-D-fructose 1,6-bisphosphate</name>
        <dbReference type="ChEBI" id="CHEBI:32966"/>
        <note>allosteric activator</note>
    </ligand>
</feature>
<dbReference type="InterPro" id="IPR015955">
    <property type="entry name" value="Lactate_DH/Glyco_Ohase_4_C"/>
</dbReference>
<dbReference type="NCBIfam" id="NF004863">
    <property type="entry name" value="PRK06223.1"/>
    <property type="match status" value="1"/>
</dbReference>
<evidence type="ECO:0000256" key="3">
    <source>
        <dbReference type="ARBA" id="ARBA00012967"/>
    </source>
</evidence>
<comment type="catalytic activity">
    <reaction evidence="6 7">
        <text>(S)-lactate + NAD(+) = pyruvate + NADH + H(+)</text>
        <dbReference type="Rhea" id="RHEA:23444"/>
        <dbReference type="ChEBI" id="CHEBI:15361"/>
        <dbReference type="ChEBI" id="CHEBI:15378"/>
        <dbReference type="ChEBI" id="CHEBI:16651"/>
        <dbReference type="ChEBI" id="CHEBI:57540"/>
        <dbReference type="ChEBI" id="CHEBI:57945"/>
        <dbReference type="EC" id="1.1.1.27"/>
    </reaction>
</comment>
<evidence type="ECO:0000259" key="10">
    <source>
        <dbReference type="Pfam" id="PF00056"/>
    </source>
</evidence>
<dbReference type="NCBIfam" id="TIGR01771">
    <property type="entry name" value="L-LDH-NAD"/>
    <property type="match status" value="1"/>
</dbReference>
<keyword evidence="7" id="KW-0963">Cytoplasm</keyword>
<comment type="subcellular location">
    <subcellularLocation>
        <location evidence="7">Cytoplasm</location>
    </subcellularLocation>
</comment>
<evidence type="ECO:0000256" key="2">
    <source>
        <dbReference type="ARBA" id="ARBA00006054"/>
    </source>
</evidence>
<feature type="binding site" evidence="7">
    <location>
        <begin position="152"/>
        <end position="155"/>
    </location>
    <ligand>
        <name>substrate</name>
    </ligand>
</feature>
<evidence type="ECO:0000256" key="1">
    <source>
        <dbReference type="ARBA" id="ARBA00004843"/>
    </source>
</evidence>
<dbReference type="GO" id="GO:0006096">
    <property type="term" value="P:glycolytic process"/>
    <property type="evidence" value="ECO:0007669"/>
    <property type="project" value="UniProtKB-UniRule"/>
</dbReference>
<evidence type="ECO:0000256" key="7">
    <source>
        <dbReference type="HAMAP-Rule" id="MF_00488"/>
    </source>
</evidence>
<feature type="binding site" evidence="7">
    <location>
        <position position="235"/>
    </location>
    <ligand>
        <name>substrate</name>
    </ligand>
</feature>
<dbReference type="Proteomes" id="UP000662904">
    <property type="component" value="Chromosome"/>
</dbReference>
<feature type="domain" description="Lactate/malate dehydrogenase C-terminal" evidence="11">
    <location>
        <begin position="149"/>
        <end position="313"/>
    </location>
</feature>
<feature type="binding site" evidence="7">
    <location>
        <begin position="124"/>
        <end position="127"/>
    </location>
    <ligand>
        <name>substrate</name>
    </ligand>
</feature>
<feature type="binding site" evidence="7">
    <location>
        <begin position="83"/>
        <end position="84"/>
    </location>
    <ligand>
        <name>NAD(+)</name>
        <dbReference type="ChEBI" id="CHEBI:57540"/>
    </ligand>
</feature>
<feature type="binding site" evidence="7">
    <location>
        <position position="69"/>
    </location>
    <ligand>
        <name>NAD(+)</name>
        <dbReference type="ChEBI" id="CHEBI:57540"/>
    </ligand>
</feature>
<dbReference type="InterPro" id="IPR018177">
    <property type="entry name" value="L-lactate_DH_AS"/>
</dbReference>
<dbReference type="InterPro" id="IPR022383">
    <property type="entry name" value="Lactate/malate_DH_C"/>
</dbReference>
<dbReference type="GO" id="GO:0004459">
    <property type="term" value="F:L-lactate dehydrogenase (NAD+) activity"/>
    <property type="evidence" value="ECO:0007669"/>
    <property type="project" value="UniProtKB-UniRule"/>
</dbReference>
<dbReference type="InterPro" id="IPR001236">
    <property type="entry name" value="Lactate/malate_DH_N"/>
</dbReference>
<dbReference type="CDD" id="cd05292">
    <property type="entry name" value="LDH_2"/>
    <property type="match status" value="1"/>
</dbReference>
<feature type="binding site" evidence="9">
    <location>
        <position position="99"/>
    </location>
    <ligand>
        <name>NAD(+)</name>
        <dbReference type="ChEBI" id="CHEBI:57540"/>
    </ligand>
</feature>
<reference evidence="12" key="1">
    <citation type="submission" date="2020-07" db="EMBL/GenBank/DDBJ databases">
        <title>Koleobacter methoxysyntrophicus gen. nov., sp. nov., a novel anaerobic bacterium isolated from deep subsurface oil field and proposal of Koleobacterales ord. nov. in the phylum Firmicutes.</title>
        <authorList>
            <person name="Sakamoto S."/>
            <person name="Tamaki H."/>
        </authorList>
    </citation>
    <scope>NUCLEOTIDE SEQUENCE</scope>
    <source>
        <strain evidence="12">NRmbB1</strain>
    </source>
</reference>
<dbReference type="Pfam" id="PF00056">
    <property type="entry name" value="Ldh_1_N"/>
    <property type="match status" value="1"/>
</dbReference>